<keyword evidence="2" id="KW-1185">Reference proteome</keyword>
<reference evidence="1" key="1">
    <citation type="submission" date="2021-08" db="EMBL/GenBank/DDBJ databases">
        <title>WGS assembly of Ceratopteris richardii.</title>
        <authorList>
            <person name="Marchant D.B."/>
            <person name="Chen G."/>
            <person name="Jenkins J."/>
            <person name="Shu S."/>
            <person name="Leebens-Mack J."/>
            <person name="Grimwood J."/>
            <person name="Schmutz J."/>
            <person name="Soltis P."/>
            <person name="Soltis D."/>
            <person name="Chen Z.-H."/>
        </authorList>
    </citation>
    <scope>NUCLEOTIDE SEQUENCE</scope>
    <source>
        <strain evidence="1">Whitten #5841</strain>
        <tissue evidence="1">Leaf</tissue>
    </source>
</reference>
<dbReference type="AlphaFoldDB" id="A0A8T2UAU4"/>
<evidence type="ECO:0000313" key="2">
    <source>
        <dbReference type="Proteomes" id="UP000825935"/>
    </source>
</evidence>
<proteinExistence type="predicted"/>
<evidence type="ECO:0000313" key="1">
    <source>
        <dbReference type="EMBL" id="KAH7431650.1"/>
    </source>
</evidence>
<organism evidence="1 2">
    <name type="scientific">Ceratopteris richardii</name>
    <name type="common">Triangle waterfern</name>
    <dbReference type="NCBI Taxonomy" id="49495"/>
    <lineage>
        <taxon>Eukaryota</taxon>
        <taxon>Viridiplantae</taxon>
        <taxon>Streptophyta</taxon>
        <taxon>Embryophyta</taxon>
        <taxon>Tracheophyta</taxon>
        <taxon>Polypodiopsida</taxon>
        <taxon>Polypodiidae</taxon>
        <taxon>Polypodiales</taxon>
        <taxon>Pteridineae</taxon>
        <taxon>Pteridaceae</taxon>
        <taxon>Parkerioideae</taxon>
        <taxon>Ceratopteris</taxon>
    </lineage>
</organism>
<protein>
    <submittedName>
        <fullName evidence="1">Uncharacterized protein</fullName>
    </submittedName>
</protein>
<dbReference type="EMBL" id="CM035413">
    <property type="protein sequence ID" value="KAH7431650.1"/>
    <property type="molecule type" value="Genomic_DNA"/>
</dbReference>
<name>A0A8T2UAU4_CERRI</name>
<dbReference type="Proteomes" id="UP000825935">
    <property type="component" value="Chromosome 8"/>
</dbReference>
<accession>A0A8T2UAU4</accession>
<comment type="caution">
    <text evidence="1">The sequence shown here is derived from an EMBL/GenBank/DDBJ whole genome shotgun (WGS) entry which is preliminary data.</text>
</comment>
<sequence length="100" mass="11807">MESLSIRVGEQFYFPICGKLFIALHGGRDFYLWHGRGIPETHLLLFSLCSSFLYRSKFSERFARLKFMNVPQKESFIKIPETHLLLLSLRSSFLYRSKVQ</sequence>
<gene>
    <name evidence="1" type="ORF">KP509_08G058700</name>
</gene>